<keyword evidence="8" id="KW-1185">Reference proteome</keyword>
<dbReference type="Pfam" id="PF00084">
    <property type="entry name" value="Sushi"/>
    <property type="match status" value="1"/>
</dbReference>
<keyword evidence="2" id="KW-0677">Repeat</keyword>
<keyword evidence="1 5" id="KW-0768">Sushi</keyword>
<dbReference type="InterPro" id="IPR035976">
    <property type="entry name" value="Sushi/SCR/CCP_sf"/>
</dbReference>
<dbReference type="EMBL" id="BMAV01020692">
    <property type="protein sequence ID" value="GFY74340.1"/>
    <property type="molecule type" value="Genomic_DNA"/>
</dbReference>
<protein>
    <recommendedName>
        <fullName evidence="6">Sushi domain-containing protein</fullName>
    </recommendedName>
</protein>
<evidence type="ECO:0000256" key="1">
    <source>
        <dbReference type="ARBA" id="ARBA00022659"/>
    </source>
</evidence>
<dbReference type="InterPro" id="IPR000436">
    <property type="entry name" value="Sushi_SCR_CCP_dom"/>
</dbReference>
<feature type="domain" description="Sushi" evidence="6">
    <location>
        <begin position="128"/>
        <end position="187"/>
    </location>
</feature>
<dbReference type="SUPFAM" id="SSF57535">
    <property type="entry name" value="Complement control module/SCR domain"/>
    <property type="match status" value="2"/>
</dbReference>
<dbReference type="PANTHER" id="PTHR19325:SF560">
    <property type="entry name" value="SUSHI, VON WILLEBRAND FACTOR TYPE A, EGF AND PENTRAXIN DOMAIN-CONTAINING PROTEIN 1"/>
    <property type="match status" value="1"/>
</dbReference>
<evidence type="ECO:0000256" key="5">
    <source>
        <dbReference type="PROSITE-ProRule" id="PRU00302"/>
    </source>
</evidence>
<keyword evidence="3 5" id="KW-1015">Disulfide bond</keyword>
<dbReference type="OrthoDB" id="6127264at2759"/>
<keyword evidence="4" id="KW-0325">Glycoprotein</keyword>
<evidence type="ECO:0000256" key="4">
    <source>
        <dbReference type="ARBA" id="ARBA00023180"/>
    </source>
</evidence>
<sequence>MECLTDFQWSKPPDCTCANPNVSEPIELITKCDAIPKIGKCFVRCKIGYDMEGINYTTCQNNAARLYFPKTQKFPQPIELITKGGDAISKNWEKALSVVKNGYDMKGINYTTCQKNGKWGAFPACQKVSCPELVLSSSVLKVNGECSGKLFEDECLVTCREGGQLIGEAKIKCEYTGVWSSLPQCTCPVPNSSKRSFLKIV</sequence>
<evidence type="ECO:0000259" key="6">
    <source>
        <dbReference type="PROSITE" id="PS50923"/>
    </source>
</evidence>
<dbReference type="AlphaFoldDB" id="A0A8X6YNZ9"/>
<dbReference type="PROSITE" id="PS50923">
    <property type="entry name" value="SUSHI"/>
    <property type="match status" value="1"/>
</dbReference>
<reference evidence="7" key="1">
    <citation type="submission" date="2020-08" db="EMBL/GenBank/DDBJ databases">
        <title>Multicomponent nature underlies the extraordinary mechanical properties of spider dragline silk.</title>
        <authorList>
            <person name="Kono N."/>
            <person name="Nakamura H."/>
            <person name="Mori M."/>
            <person name="Yoshida Y."/>
            <person name="Ohtoshi R."/>
            <person name="Malay A.D."/>
            <person name="Moran D.A.P."/>
            <person name="Tomita M."/>
            <person name="Numata K."/>
            <person name="Arakawa K."/>
        </authorList>
    </citation>
    <scope>NUCLEOTIDE SEQUENCE</scope>
</reference>
<dbReference type="InterPro" id="IPR050350">
    <property type="entry name" value="Compl-Cell_Adhes-Reg"/>
</dbReference>
<evidence type="ECO:0000313" key="8">
    <source>
        <dbReference type="Proteomes" id="UP000886998"/>
    </source>
</evidence>
<dbReference type="Proteomes" id="UP000886998">
    <property type="component" value="Unassembled WGS sequence"/>
</dbReference>
<evidence type="ECO:0000256" key="2">
    <source>
        <dbReference type="ARBA" id="ARBA00022737"/>
    </source>
</evidence>
<comment type="caution">
    <text evidence="5">Lacks conserved residue(s) required for the propagation of feature annotation.</text>
</comment>
<dbReference type="Gene3D" id="2.10.70.10">
    <property type="entry name" value="Complement Module, domain 1"/>
    <property type="match status" value="2"/>
</dbReference>
<proteinExistence type="predicted"/>
<evidence type="ECO:0000256" key="3">
    <source>
        <dbReference type="ARBA" id="ARBA00023157"/>
    </source>
</evidence>
<accession>A0A8X6YNZ9</accession>
<organism evidence="7 8">
    <name type="scientific">Trichonephila inaurata madagascariensis</name>
    <dbReference type="NCBI Taxonomy" id="2747483"/>
    <lineage>
        <taxon>Eukaryota</taxon>
        <taxon>Metazoa</taxon>
        <taxon>Ecdysozoa</taxon>
        <taxon>Arthropoda</taxon>
        <taxon>Chelicerata</taxon>
        <taxon>Arachnida</taxon>
        <taxon>Araneae</taxon>
        <taxon>Araneomorphae</taxon>
        <taxon>Entelegynae</taxon>
        <taxon>Araneoidea</taxon>
        <taxon>Nephilidae</taxon>
        <taxon>Trichonephila</taxon>
        <taxon>Trichonephila inaurata</taxon>
    </lineage>
</organism>
<gene>
    <name evidence="7" type="ORF">TNIN_440381</name>
</gene>
<feature type="disulfide bond" evidence="5">
    <location>
        <begin position="130"/>
        <end position="173"/>
    </location>
</feature>
<dbReference type="PANTHER" id="PTHR19325">
    <property type="entry name" value="COMPLEMENT COMPONENT-RELATED SUSHI DOMAIN-CONTAINING"/>
    <property type="match status" value="1"/>
</dbReference>
<dbReference type="CDD" id="cd00033">
    <property type="entry name" value="CCP"/>
    <property type="match status" value="1"/>
</dbReference>
<evidence type="ECO:0000313" key="7">
    <source>
        <dbReference type="EMBL" id="GFY74340.1"/>
    </source>
</evidence>
<name>A0A8X6YNZ9_9ARAC</name>
<comment type="caution">
    <text evidence="7">The sequence shown here is derived from an EMBL/GenBank/DDBJ whole genome shotgun (WGS) entry which is preliminary data.</text>
</comment>